<proteinExistence type="predicted"/>
<name>A0ACC2WLT4_9TREE</name>
<evidence type="ECO:0000313" key="1">
    <source>
        <dbReference type="EMBL" id="KAJ9112383.1"/>
    </source>
</evidence>
<accession>A0ACC2WLT4</accession>
<evidence type="ECO:0000313" key="2">
    <source>
        <dbReference type="Proteomes" id="UP001241377"/>
    </source>
</evidence>
<dbReference type="EMBL" id="JASBWR010000005">
    <property type="protein sequence ID" value="KAJ9112383.1"/>
    <property type="molecule type" value="Genomic_DNA"/>
</dbReference>
<protein>
    <submittedName>
        <fullName evidence="1">Uncharacterized protein</fullName>
    </submittedName>
</protein>
<gene>
    <name evidence="1" type="ORF">QFC19_000804</name>
</gene>
<reference evidence="1" key="1">
    <citation type="submission" date="2023-04" db="EMBL/GenBank/DDBJ databases">
        <title>Draft Genome sequencing of Naganishia species isolated from polar environments using Oxford Nanopore Technology.</title>
        <authorList>
            <person name="Leo P."/>
            <person name="Venkateswaran K."/>
        </authorList>
    </citation>
    <scope>NUCLEOTIDE SEQUENCE</scope>
    <source>
        <strain evidence="1">MNA-CCFEE 5261</strain>
    </source>
</reference>
<dbReference type="Proteomes" id="UP001241377">
    <property type="component" value="Unassembled WGS sequence"/>
</dbReference>
<organism evidence="1 2">
    <name type="scientific">Naganishia cerealis</name>
    <dbReference type="NCBI Taxonomy" id="610337"/>
    <lineage>
        <taxon>Eukaryota</taxon>
        <taxon>Fungi</taxon>
        <taxon>Dikarya</taxon>
        <taxon>Basidiomycota</taxon>
        <taxon>Agaricomycotina</taxon>
        <taxon>Tremellomycetes</taxon>
        <taxon>Filobasidiales</taxon>
        <taxon>Filobasidiaceae</taxon>
        <taxon>Naganishia</taxon>
    </lineage>
</organism>
<keyword evidence="2" id="KW-1185">Reference proteome</keyword>
<sequence length="1086" mass="119400">MAPVRRTRPTLPKLNGKPSGQKKQHGHPRKEAAPKAQPAAVKKTVDGDKEKRGKWGKKPKPKPEENEDDSGYDEAPAASDEDEDAFGFDLTSSLAGTTATSKFKPTSSISGSAARVKGSRPSVMEVEDDDDNEEEVEEEKDEDEDAEIMAMMGKKSFKDGASTVKAAVGKGKGKEAKTMVGGGSWQSMGKLDITCLMDAPAELRASLQQLLRSLLLRGYKTPTPIQRASIPHAIAQPPRDLVGMARTGSGKTLAYVIPLLQRLGGKHSIKFGARGLILCPSRELAWQIRQVGKEMAKGFKSGRGGSHAGDDKAGPGGNEDGGSAEDLRWEVIMGGESLDEQFAAIARNPDVIIATPGRLLHLIIEMNLDLRSIDFVVFDEADRLFEMGFEVQMQEILSRLPTTRQTLLFSATLPKSLVEFAKAGLVNPKLIRLDAESKISSDLQMAFFSIKPNEKEAALLALLRDVIRTPLAKDGIVDFDDNADMPESDGDDDQKGGMARRKGFGGKGKGSVKHINEVAPHQAIIFTATKHHVEYITTLLKTAGYSCSHIYGSLDQMARRQQMDRFKRGQTNLLVVTDVAARGIDIPVLENVINYDFPSGSRVFVHRVGRTARAGRKGWAWSFVTNTELPYLLDLQLFLGRPLVSSKTYAPAPDAFSSSLVLGTMPRESLDANVEYVATSLTESQPQLPILKEVVRKSQMMYERSQGKASQESYRRAKAMTKDETWQLAGNVLEDAANHPVYAEIGATVGYTDPQARADSTAEAKASLLAQINSYQPSETIFEIGSRGKTPGAEIMRQRRSLHDKIKRKRSSAQSTEVRNGAEPDIDRGEMDVDDEANTVERSEMEMADESDIENAFETTKKSANKSTDFKDDQFYMSHYQQGAAADRGYSLKDGQSFIEQARNVTMDLVGDEGVMARTQKASQLTWDRKKKKFIQGNGEGADNQKIIRTESGARLPISYKSGRFEEWKAKKRVSLPKIGEEEGDLAGRVGGMGDKRYRHNKTYDAKPLDAKSTTFEKKSYMLKKRAEKEAEGQATGQTGLVKTKKGKVVKGARAGTAQTKSELKSLHEIRKERQVLEQVSRCGFC</sequence>
<comment type="caution">
    <text evidence="1">The sequence shown here is derived from an EMBL/GenBank/DDBJ whole genome shotgun (WGS) entry which is preliminary data.</text>
</comment>